<feature type="transmembrane region" description="Helical" evidence="1">
    <location>
        <begin position="6"/>
        <end position="26"/>
    </location>
</feature>
<keyword evidence="1" id="KW-0812">Transmembrane</keyword>
<dbReference type="EMBL" id="CP006577">
    <property type="protein sequence ID" value="AIG98629.1"/>
    <property type="molecule type" value="Genomic_DNA"/>
</dbReference>
<dbReference type="GeneID" id="24795370"/>
<proteinExistence type="predicted"/>
<dbReference type="InterPro" id="IPR013783">
    <property type="entry name" value="Ig-like_fold"/>
</dbReference>
<dbReference type="Proteomes" id="UP000028501">
    <property type="component" value="Chromosome"/>
</dbReference>
<dbReference type="SUPFAM" id="SSF49373">
    <property type="entry name" value="Invasin/intimin cell-adhesion fragments"/>
    <property type="match status" value="1"/>
</dbReference>
<organism evidence="2 3">
    <name type="scientific">Archaeoglobus fulgidus DSM 8774</name>
    <dbReference type="NCBI Taxonomy" id="1344584"/>
    <lineage>
        <taxon>Archaea</taxon>
        <taxon>Methanobacteriati</taxon>
        <taxon>Methanobacteriota</taxon>
        <taxon>Archaeoglobi</taxon>
        <taxon>Archaeoglobales</taxon>
        <taxon>Archaeoglobaceae</taxon>
        <taxon>Archaeoglobus</taxon>
    </lineage>
</organism>
<dbReference type="HOGENOM" id="CLU_468990_0_0_2"/>
<keyword evidence="1" id="KW-0472">Membrane</keyword>
<gene>
    <name evidence="2" type="ORF">AFULGI_00018760</name>
</gene>
<dbReference type="Gene3D" id="2.60.40.10">
    <property type="entry name" value="Immunoglobulins"/>
    <property type="match status" value="1"/>
</dbReference>
<dbReference type="InterPro" id="IPR008964">
    <property type="entry name" value="Invasin/intimin_cell_adhesion"/>
</dbReference>
<dbReference type="RefSeq" id="WP_048096008.1">
    <property type="nucleotide sequence ID" value="NZ_CP006577.1"/>
</dbReference>
<keyword evidence="1" id="KW-1133">Transmembrane helix</keyword>
<accession>A0A075WHK1</accession>
<evidence type="ECO:0008006" key="4">
    <source>
        <dbReference type="Google" id="ProtNLM"/>
    </source>
</evidence>
<dbReference type="KEGG" id="afg:AFULGI_00018760"/>
<evidence type="ECO:0000256" key="1">
    <source>
        <dbReference type="SAM" id="Phobius"/>
    </source>
</evidence>
<protein>
    <recommendedName>
        <fullName evidence="4">Big-1 domain-containing protein</fullName>
    </recommendedName>
</protein>
<dbReference type="AlphaFoldDB" id="A0A075WHK1"/>
<name>A0A075WHK1_ARCFL</name>
<evidence type="ECO:0000313" key="3">
    <source>
        <dbReference type="Proteomes" id="UP000028501"/>
    </source>
</evidence>
<evidence type="ECO:0000313" key="2">
    <source>
        <dbReference type="EMBL" id="AIG98629.1"/>
    </source>
</evidence>
<sequence length="583" mass="65127">MDSKAVSPLIGFVLMLAIIMGLIGIMQAQWVPVWNKEVEAEHLSKLEFEASEIPKIMFISATTGKQGVASIDAGCEYPNRGFLINPSTASTSLKAIPLSVDVKFNETLPNGSLFRYSNKFTTYAIIVQPNYFYMQKPEIIVEHSAVIKTSGNSALNVSSPVSFSRNKVHLFIVNSTFSSISTPNTLNLQFIPVSYGGDTFVKNASITLKVLDETFDWWNKTLKNIFGAGNVTADGSRKEMTFRLFNTTLSMSYLIVQASIGERAKLNERIEPYRIFATSSNTLSMLKGEQRELNVKVLDIYNNPVRGYSRVSYSVVSGGDKCRIVSASPQTDEKGVFTVTVEAVNSGNCDVEFRIDSINSGFNKTKFSITVIPVSSGGLGGQGYLSFTPASRGLVEIYHGPVNGFIDPTKPPAESPRDLITDPNWEPYALEDKELAAYNDGSGYWDWWSGEYVPTSGYLEKTQNNAQSKQNSQKNHASQLFEFNVGDVQMSSLKVFWNGIAWLDVQNNRNYGVVLYVWNGTGWEYLCDTTSSSEVWLQCEKRGNYIQNKKVYLLIVQNDWTQTWKGNRDSQIYTDYIELDILT</sequence>
<reference evidence="2 3" key="1">
    <citation type="submission" date="2013-07" db="EMBL/GenBank/DDBJ databases">
        <title>Genome of Archaeoglobus fulgidus.</title>
        <authorList>
            <person name="Fiebig A."/>
            <person name="Birkeland N.-K."/>
        </authorList>
    </citation>
    <scope>NUCLEOTIDE SEQUENCE [LARGE SCALE GENOMIC DNA]</scope>
    <source>
        <strain evidence="2 3">DSM 8774</strain>
    </source>
</reference>